<name>A0A4Z0A0X7_9AGAM</name>
<gene>
    <name evidence="1" type="ORF">EWM64_g3921</name>
</gene>
<organism evidence="1 2">
    <name type="scientific">Hericium alpestre</name>
    <dbReference type="NCBI Taxonomy" id="135208"/>
    <lineage>
        <taxon>Eukaryota</taxon>
        <taxon>Fungi</taxon>
        <taxon>Dikarya</taxon>
        <taxon>Basidiomycota</taxon>
        <taxon>Agaricomycotina</taxon>
        <taxon>Agaricomycetes</taxon>
        <taxon>Russulales</taxon>
        <taxon>Hericiaceae</taxon>
        <taxon>Hericium</taxon>
    </lineage>
</organism>
<protein>
    <recommendedName>
        <fullName evidence="3">F-box domain-containing protein</fullName>
    </recommendedName>
</protein>
<sequence>MYIDINSSARAHQGTYMCMQISLIPALNKDCVALIISLLDRSSLRNVAGTSKAGSAAALPTLFHTVTLRIKYPGDILKFSKSVLRNRLAQCIRHLTLLTSEWTMPAMPESELRDALSSLANVIASAESLASLRICPSAQSLFDEAPAVLDSILLHPPSHSLELANIADVDWLVKHQLTGLRNFSLGFTHWRSDILDLFAITAGSATTLEMIHLCLSGTLDPIKFAEGFMPYSKLRMLSIARLTSSDMAFPDFHLADLCKAFPNIQFICFCSSNTLTSVPMLSASMHLKNLYVLYSSIHPT</sequence>
<accession>A0A4Z0A0X7</accession>
<reference evidence="1 2" key="1">
    <citation type="submission" date="2019-02" db="EMBL/GenBank/DDBJ databases">
        <title>Genome sequencing of the rare red list fungi Hericium alpestre (H. flagellum).</title>
        <authorList>
            <person name="Buettner E."/>
            <person name="Kellner H."/>
        </authorList>
    </citation>
    <scope>NUCLEOTIDE SEQUENCE [LARGE SCALE GENOMIC DNA]</scope>
    <source>
        <strain evidence="1 2">DSM 108284</strain>
    </source>
</reference>
<dbReference type="AlphaFoldDB" id="A0A4Z0A0X7"/>
<evidence type="ECO:0000313" key="1">
    <source>
        <dbReference type="EMBL" id="TFY80090.1"/>
    </source>
</evidence>
<keyword evidence="2" id="KW-1185">Reference proteome</keyword>
<evidence type="ECO:0008006" key="3">
    <source>
        <dbReference type="Google" id="ProtNLM"/>
    </source>
</evidence>
<dbReference type="Proteomes" id="UP000298061">
    <property type="component" value="Unassembled WGS sequence"/>
</dbReference>
<dbReference type="OrthoDB" id="2780918at2759"/>
<evidence type="ECO:0000313" key="2">
    <source>
        <dbReference type="Proteomes" id="UP000298061"/>
    </source>
</evidence>
<proteinExistence type="predicted"/>
<dbReference type="EMBL" id="SFCI01000393">
    <property type="protein sequence ID" value="TFY80090.1"/>
    <property type="molecule type" value="Genomic_DNA"/>
</dbReference>
<comment type="caution">
    <text evidence="1">The sequence shown here is derived from an EMBL/GenBank/DDBJ whole genome shotgun (WGS) entry which is preliminary data.</text>
</comment>